<feature type="transmembrane region" description="Helical" evidence="6">
    <location>
        <begin position="338"/>
        <end position="359"/>
    </location>
</feature>
<feature type="transmembrane region" description="Helical" evidence="6">
    <location>
        <begin position="47"/>
        <end position="65"/>
    </location>
</feature>
<dbReference type="InterPro" id="IPR011701">
    <property type="entry name" value="MFS"/>
</dbReference>
<keyword evidence="2" id="KW-0813">Transport</keyword>
<dbReference type="Pfam" id="PF07690">
    <property type="entry name" value="MFS_1"/>
    <property type="match status" value="1"/>
</dbReference>
<dbReference type="InterPro" id="IPR020846">
    <property type="entry name" value="MFS_dom"/>
</dbReference>
<sequence length="402" mass="44219">MHNEKLWTKDFISITIINFFIFLVFYILLTVLPLYLVGTFHAGTDKVGLVIAFFLVAAILIRPFAGQWVSKGSQKKIFIYSAIAFLLATMLYPFATNLMVLLILRVFHGLTFGIITTAMGTICAELIPSSRRGEGLSYFSMAMSLAMVFGPFIGITLVNMNAYNAAFIICMISSAVAIVLAPPMRIPERTKESDILLEKGDISWNDLFDKNAAPFAFATFILACAYSGISVFLPLYAKDLGLVETASYFFIVLAVFILISRPFTGRWFDQRGAKVIIYPCLILFTVGMFLLSQVHSNAMFLVAAAIIGIGYGSVTPIFQTQIINSVEPHRVGFATSLFFNSLDAGMSLGAYVLGIVAGVAGYHSIYLVGAVFIVFAVLQYFVLTQKKEVLSIQSNPSLVNER</sequence>
<feature type="transmembrane region" description="Helical" evidence="6">
    <location>
        <begin position="12"/>
        <end position="35"/>
    </location>
</feature>
<evidence type="ECO:0000259" key="7">
    <source>
        <dbReference type="PROSITE" id="PS50850"/>
    </source>
</evidence>
<dbReference type="OrthoDB" id="9814001at2"/>
<protein>
    <submittedName>
        <fullName evidence="8">Predicted arabinose efflux permease, MFS family</fullName>
    </submittedName>
</protein>
<keyword evidence="3 6" id="KW-0812">Transmembrane</keyword>
<feature type="transmembrane region" description="Helical" evidence="6">
    <location>
        <begin position="212"/>
        <end position="233"/>
    </location>
</feature>
<evidence type="ECO:0000313" key="8">
    <source>
        <dbReference type="EMBL" id="SMC51479.1"/>
    </source>
</evidence>
<dbReference type="InterPro" id="IPR036259">
    <property type="entry name" value="MFS_trans_sf"/>
</dbReference>
<feature type="transmembrane region" description="Helical" evidence="6">
    <location>
        <begin position="275"/>
        <end position="292"/>
    </location>
</feature>
<feature type="transmembrane region" description="Helical" evidence="6">
    <location>
        <begin position="245"/>
        <end position="263"/>
    </location>
</feature>
<dbReference type="Gene3D" id="1.20.1250.20">
    <property type="entry name" value="MFS general substrate transporter like domains"/>
    <property type="match status" value="1"/>
</dbReference>
<dbReference type="GO" id="GO:0005886">
    <property type="term" value="C:plasma membrane"/>
    <property type="evidence" value="ECO:0007669"/>
    <property type="project" value="UniProtKB-SubCell"/>
</dbReference>
<dbReference type="InterPro" id="IPR052714">
    <property type="entry name" value="MFS_Exporter"/>
</dbReference>
<keyword evidence="5 6" id="KW-0472">Membrane</keyword>
<dbReference type="CDD" id="cd17489">
    <property type="entry name" value="MFS_YfcJ_like"/>
    <property type="match status" value="1"/>
</dbReference>
<feature type="transmembrane region" description="Helical" evidence="6">
    <location>
        <begin position="163"/>
        <end position="181"/>
    </location>
</feature>
<feature type="transmembrane region" description="Helical" evidence="6">
    <location>
        <begin position="365"/>
        <end position="383"/>
    </location>
</feature>
<evidence type="ECO:0000256" key="1">
    <source>
        <dbReference type="ARBA" id="ARBA00004651"/>
    </source>
</evidence>
<accession>A0A1W1ZSN0</accession>
<feature type="transmembrane region" description="Helical" evidence="6">
    <location>
        <begin position="77"/>
        <end position="95"/>
    </location>
</feature>
<gene>
    <name evidence="8" type="ORF">SAMN04488500_104171</name>
</gene>
<keyword evidence="4 6" id="KW-1133">Transmembrane helix</keyword>
<reference evidence="8 9" key="1">
    <citation type="submission" date="2017-04" db="EMBL/GenBank/DDBJ databases">
        <authorList>
            <person name="Afonso C.L."/>
            <person name="Miller P.J."/>
            <person name="Scott M.A."/>
            <person name="Spackman E."/>
            <person name="Goraichik I."/>
            <person name="Dimitrov K.M."/>
            <person name="Suarez D.L."/>
            <person name="Swayne D.E."/>
        </authorList>
    </citation>
    <scope>NUCLEOTIDE SEQUENCE [LARGE SCALE GENOMIC DNA]</scope>
    <source>
        <strain evidence="8 9">DSM 5090</strain>
    </source>
</reference>
<evidence type="ECO:0000256" key="5">
    <source>
        <dbReference type="ARBA" id="ARBA00023136"/>
    </source>
</evidence>
<dbReference type="AlphaFoldDB" id="A0A1W1ZSN0"/>
<dbReference type="SUPFAM" id="SSF103473">
    <property type="entry name" value="MFS general substrate transporter"/>
    <property type="match status" value="1"/>
</dbReference>
<evidence type="ECO:0000256" key="2">
    <source>
        <dbReference type="ARBA" id="ARBA00022448"/>
    </source>
</evidence>
<dbReference type="Proteomes" id="UP000192738">
    <property type="component" value="Unassembled WGS sequence"/>
</dbReference>
<organism evidence="8 9">
    <name type="scientific">Sporomusa malonica</name>
    <dbReference type="NCBI Taxonomy" id="112901"/>
    <lineage>
        <taxon>Bacteria</taxon>
        <taxon>Bacillati</taxon>
        <taxon>Bacillota</taxon>
        <taxon>Negativicutes</taxon>
        <taxon>Selenomonadales</taxon>
        <taxon>Sporomusaceae</taxon>
        <taxon>Sporomusa</taxon>
    </lineage>
</organism>
<dbReference type="PANTHER" id="PTHR23531">
    <property type="entry name" value="QUINOLENE RESISTANCE PROTEIN NORA"/>
    <property type="match status" value="1"/>
</dbReference>
<feature type="domain" description="Major facilitator superfamily (MFS) profile" evidence="7">
    <location>
        <begin position="10"/>
        <end position="387"/>
    </location>
</feature>
<evidence type="ECO:0000256" key="3">
    <source>
        <dbReference type="ARBA" id="ARBA00022692"/>
    </source>
</evidence>
<feature type="transmembrane region" description="Helical" evidence="6">
    <location>
        <begin position="136"/>
        <end position="157"/>
    </location>
</feature>
<dbReference type="STRING" id="112901.SAMN04488500_104171"/>
<dbReference type="RefSeq" id="WP_084574825.1">
    <property type="nucleotide sequence ID" value="NZ_CP155572.1"/>
</dbReference>
<evidence type="ECO:0000313" key="9">
    <source>
        <dbReference type="Proteomes" id="UP000192738"/>
    </source>
</evidence>
<name>A0A1W1ZSN0_9FIRM</name>
<feature type="transmembrane region" description="Helical" evidence="6">
    <location>
        <begin position="298"/>
        <end position="318"/>
    </location>
</feature>
<proteinExistence type="predicted"/>
<dbReference type="InterPro" id="IPR005829">
    <property type="entry name" value="Sugar_transporter_CS"/>
</dbReference>
<keyword evidence="9" id="KW-1185">Reference proteome</keyword>
<dbReference type="PROSITE" id="PS50850">
    <property type="entry name" value="MFS"/>
    <property type="match status" value="1"/>
</dbReference>
<dbReference type="PROSITE" id="PS00217">
    <property type="entry name" value="SUGAR_TRANSPORT_2"/>
    <property type="match status" value="1"/>
</dbReference>
<evidence type="ECO:0000256" key="4">
    <source>
        <dbReference type="ARBA" id="ARBA00022989"/>
    </source>
</evidence>
<evidence type="ECO:0000256" key="6">
    <source>
        <dbReference type="SAM" id="Phobius"/>
    </source>
</evidence>
<comment type="subcellular location">
    <subcellularLocation>
        <location evidence="1">Cell membrane</location>
        <topology evidence="1">Multi-pass membrane protein</topology>
    </subcellularLocation>
</comment>
<dbReference type="EMBL" id="FWXI01000004">
    <property type="protein sequence ID" value="SMC51479.1"/>
    <property type="molecule type" value="Genomic_DNA"/>
</dbReference>
<dbReference type="GO" id="GO:0022857">
    <property type="term" value="F:transmembrane transporter activity"/>
    <property type="evidence" value="ECO:0007669"/>
    <property type="project" value="InterPro"/>
</dbReference>
<dbReference type="PANTHER" id="PTHR23531:SF2">
    <property type="entry name" value="PERMEASE"/>
    <property type="match status" value="1"/>
</dbReference>
<feature type="transmembrane region" description="Helical" evidence="6">
    <location>
        <begin position="101"/>
        <end position="124"/>
    </location>
</feature>